<keyword evidence="2" id="KW-1133">Transmembrane helix</keyword>
<proteinExistence type="predicted"/>
<evidence type="ECO:0000256" key="2">
    <source>
        <dbReference type="SAM" id="Phobius"/>
    </source>
</evidence>
<evidence type="ECO:0000313" key="3">
    <source>
        <dbReference type="EMBL" id="MFC6199256.1"/>
    </source>
</evidence>
<keyword evidence="2" id="KW-0472">Membrane</keyword>
<keyword evidence="4" id="KW-1185">Reference proteome</keyword>
<organism evidence="3 4">
    <name type="scientific">Ponticaulis profundi</name>
    <dbReference type="NCBI Taxonomy" id="2665222"/>
    <lineage>
        <taxon>Bacteria</taxon>
        <taxon>Pseudomonadati</taxon>
        <taxon>Pseudomonadota</taxon>
        <taxon>Alphaproteobacteria</taxon>
        <taxon>Hyphomonadales</taxon>
        <taxon>Hyphomonadaceae</taxon>
        <taxon>Ponticaulis</taxon>
    </lineage>
</organism>
<accession>A0ABW1SCJ5</accession>
<dbReference type="EMBL" id="JBHSSW010000028">
    <property type="protein sequence ID" value="MFC6199256.1"/>
    <property type="molecule type" value="Genomic_DNA"/>
</dbReference>
<feature type="region of interest" description="Disordered" evidence="1">
    <location>
        <begin position="61"/>
        <end position="80"/>
    </location>
</feature>
<sequence length="181" mass="19846">MARLPPRQNQTMLSAIMLHLGILTMVSILAAVFVLTLLVRPADQAGGPPLQDLAKSVKARLSGGVTSDGKKPSERSEADSPRFLVRFQNNPDAEKALREFRENRGRGQASFRNWAMETESFHSFELVGVTPSGEAILIYTAPMSVSDNAEALRQLTRQLTETSGVLYADPYPFTRQSALSP</sequence>
<reference evidence="4" key="1">
    <citation type="journal article" date="2019" name="Int. J. Syst. Evol. Microbiol.">
        <title>The Global Catalogue of Microorganisms (GCM) 10K type strain sequencing project: providing services to taxonomists for standard genome sequencing and annotation.</title>
        <authorList>
            <consortium name="The Broad Institute Genomics Platform"/>
            <consortium name="The Broad Institute Genome Sequencing Center for Infectious Disease"/>
            <person name="Wu L."/>
            <person name="Ma J."/>
        </authorList>
    </citation>
    <scope>NUCLEOTIDE SEQUENCE [LARGE SCALE GENOMIC DNA]</scope>
    <source>
        <strain evidence="4">CGMCC-1.15741</strain>
    </source>
</reference>
<dbReference type="RefSeq" id="WP_377380149.1">
    <property type="nucleotide sequence ID" value="NZ_JBHSSW010000028.1"/>
</dbReference>
<name>A0ABW1SCJ5_9PROT</name>
<feature type="transmembrane region" description="Helical" evidence="2">
    <location>
        <begin position="12"/>
        <end position="39"/>
    </location>
</feature>
<gene>
    <name evidence="3" type="ORF">ACFQDM_14310</name>
</gene>
<evidence type="ECO:0000313" key="4">
    <source>
        <dbReference type="Proteomes" id="UP001596303"/>
    </source>
</evidence>
<feature type="compositionally biased region" description="Basic and acidic residues" evidence="1">
    <location>
        <begin position="68"/>
        <end position="80"/>
    </location>
</feature>
<dbReference type="Proteomes" id="UP001596303">
    <property type="component" value="Unassembled WGS sequence"/>
</dbReference>
<comment type="caution">
    <text evidence="3">The sequence shown here is derived from an EMBL/GenBank/DDBJ whole genome shotgun (WGS) entry which is preliminary data.</text>
</comment>
<protein>
    <submittedName>
        <fullName evidence="3">Uncharacterized protein</fullName>
    </submittedName>
</protein>
<evidence type="ECO:0000256" key="1">
    <source>
        <dbReference type="SAM" id="MobiDB-lite"/>
    </source>
</evidence>
<keyword evidence="2" id="KW-0812">Transmembrane</keyword>